<accession>A0AB34Z189</accession>
<organism evidence="1 2">
    <name type="scientific">Brucella pecoris</name>
    <dbReference type="NCBI Taxonomy" id="867683"/>
    <lineage>
        <taxon>Bacteria</taxon>
        <taxon>Pseudomonadati</taxon>
        <taxon>Pseudomonadota</taxon>
        <taxon>Alphaproteobacteria</taxon>
        <taxon>Hyphomicrobiales</taxon>
        <taxon>Brucellaceae</taxon>
        <taxon>Brucella/Ochrobactrum group</taxon>
        <taxon>Brucella</taxon>
    </lineage>
</organism>
<comment type="caution">
    <text evidence="1">The sequence shown here is derived from an EMBL/GenBank/DDBJ whole genome shotgun (WGS) entry which is preliminary data.</text>
</comment>
<dbReference type="EMBL" id="JACIEX010000013">
    <property type="protein sequence ID" value="MBB4095736.1"/>
    <property type="molecule type" value="Genomic_DNA"/>
</dbReference>
<sequence>MIERRNMSVANARALSSDNGDINVRDIARTAVRRGYVRALTNTNCFDPGQPLMTVRGNSCALRYRQNCELSAYQNNPNRDCSNTEDVSACRAASREGSRLLSAWCCAVVCRIGSFGKPRYGSARTLREHVTRLTVEQKLLRRNKLGRLLIKGKAQSLKAHIEGISQ</sequence>
<name>A0AB34Z189_9HYPH</name>
<evidence type="ECO:0000313" key="2">
    <source>
        <dbReference type="Proteomes" id="UP000553980"/>
    </source>
</evidence>
<dbReference type="Proteomes" id="UP000553980">
    <property type="component" value="Unassembled WGS sequence"/>
</dbReference>
<gene>
    <name evidence="1" type="ORF">GGQ79_004288</name>
</gene>
<proteinExistence type="predicted"/>
<reference evidence="1 2" key="1">
    <citation type="submission" date="2020-08" db="EMBL/GenBank/DDBJ databases">
        <title>Genomic Encyclopedia of Type Strains, Phase IV (KMG-IV): sequencing the most valuable type-strain genomes for metagenomic binning, comparative biology and taxonomic classification.</title>
        <authorList>
            <person name="Goeker M."/>
        </authorList>
    </citation>
    <scope>NUCLEOTIDE SEQUENCE [LARGE SCALE GENOMIC DNA]</scope>
    <source>
        <strain evidence="1 2">DSM 23868</strain>
    </source>
</reference>
<keyword evidence="2" id="KW-1185">Reference proteome</keyword>
<evidence type="ECO:0000313" key="1">
    <source>
        <dbReference type="EMBL" id="MBB4095736.1"/>
    </source>
</evidence>
<dbReference type="AlphaFoldDB" id="A0AB34Z189"/>
<protein>
    <submittedName>
        <fullName evidence="1">Uncharacterized protein</fullName>
    </submittedName>
</protein>